<evidence type="ECO:0000313" key="6">
    <source>
        <dbReference type="EMBL" id="SDX45313.1"/>
    </source>
</evidence>
<evidence type="ECO:0000256" key="2">
    <source>
        <dbReference type="ARBA" id="ARBA00023125"/>
    </source>
</evidence>
<sequence>MNSASGTDGLRARARRAVRTELAELALEMFVEHGFDETTVDEIARAAGLTKRSFFRYFPSKEDAVFGGIDALGEQVVEDLRAQPADQPPWACLHHVLRRWAEKIHSSQRDLTSLRLIETTQSLRARLHQKREQWRQDVADVLRERSGLDAFTADLLTNAATAALDTASREWLRGDADRMESIDRAFEQLAPAFAGGDPKA</sequence>
<dbReference type="PRINTS" id="PR00455">
    <property type="entry name" value="HTHTETR"/>
</dbReference>
<gene>
    <name evidence="6" type="ORF">SAMN05216215_101160</name>
</gene>
<name>A0A1H3BTU9_9PSEU</name>
<reference evidence="7" key="1">
    <citation type="submission" date="2016-10" db="EMBL/GenBank/DDBJ databases">
        <authorList>
            <person name="Varghese N."/>
            <person name="Submissions S."/>
        </authorList>
    </citation>
    <scope>NUCLEOTIDE SEQUENCE [LARGE SCALE GENOMIC DNA]</scope>
    <source>
        <strain evidence="7">CGMCC 4.3530</strain>
    </source>
</reference>
<dbReference type="Gene3D" id="1.10.10.60">
    <property type="entry name" value="Homeodomain-like"/>
    <property type="match status" value="1"/>
</dbReference>
<dbReference type="Gene3D" id="1.10.357.10">
    <property type="entry name" value="Tetracycline Repressor, domain 2"/>
    <property type="match status" value="1"/>
</dbReference>
<dbReference type="AlphaFoldDB" id="A0A1H3BTU9"/>
<keyword evidence="2 4" id="KW-0238">DNA-binding</keyword>
<dbReference type="InterPro" id="IPR023772">
    <property type="entry name" value="DNA-bd_HTH_TetR-type_CS"/>
</dbReference>
<evidence type="ECO:0000259" key="5">
    <source>
        <dbReference type="PROSITE" id="PS50977"/>
    </source>
</evidence>
<dbReference type="InterPro" id="IPR041347">
    <property type="entry name" value="MftR_C"/>
</dbReference>
<evidence type="ECO:0000256" key="4">
    <source>
        <dbReference type="PROSITE-ProRule" id="PRU00335"/>
    </source>
</evidence>
<dbReference type="PROSITE" id="PS50977">
    <property type="entry name" value="HTH_TETR_2"/>
    <property type="match status" value="1"/>
</dbReference>
<protein>
    <submittedName>
        <fullName evidence="6">Transcriptional regulator, TetR family</fullName>
    </submittedName>
</protein>
<keyword evidence="7" id="KW-1185">Reference proteome</keyword>
<dbReference type="InterPro" id="IPR009057">
    <property type="entry name" value="Homeodomain-like_sf"/>
</dbReference>
<dbReference type="Pfam" id="PF17754">
    <property type="entry name" value="TetR_C_14"/>
    <property type="match status" value="1"/>
</dbReference>
<dbReference type="PANTHER" id="PTHR30055:SF238">
    <property type="entry name" value="MYCOFACTOCIN BIOSYNTHESIS TRANSCRIPTIONAL REGULATOR MFTR-RELATED"/>
    <property type="match status" value="1"/>
</dbReference>
<dbReference type="PANTHER" id="PTHR30055">
    <property type="entry name" value="HTH-TYPE TRANSCRIPTIONAL REGULATOR RUTR"/>
    <property type="match status" value="1"/>
</dbReference>
<dbReference type="EMBL" id="FNOK01000011">
    <property type="protein sequence ID" value="SDX45313.1"/>
    <property type="molecule type" value="Genomic_DNA"/>
</dbReference>
<accession>A0A1H3BTU9</accession>
<feature type="domain" description="HTH tetR-type" evidence="5">
    <location>
        <begin position="16"/>
        <end position="76"/>
    </location>
</feature>
<dbReference type="RefSeq" id="WP_245761132.1">
    <property type="nucleotide sequence ID" value="NZ_FNOK01000011.1"/>
</dbReference>
<dbReference type="Proteomes" id="UP000199529">
    <property type="component" value="Unassembled WGS sequence"/>
</dbReference>
<dbReference type="STRING" id="418495.SAMN05216215_101160"/>
<dbReference type="InterPro" id="IPR050109">
    <property type="entry name" value="HTH-type_TetR-like_transc_reg"/>
</dbReference>
<feature type="DNA-binding region" description="H-T-H motif" evidence="4">
    <location>
        <begin position="39"/>
        <end position="58"/>
    </location>
</feature>
<dbReference type="InterPro" id="IPR001647">
    <property type="entry name" value="HTH_TetR"/>
</dbReference>
<dbReference type="GO" id="GO:0000976">
    <property type="term" value="F:transcription cis-regulatory region binding"/>
    <property type="evidence" value="ECO:0007669"/>
    <property type="project" value="TreeGrafter"/>
</dbReference>
<keyword evidence="1" id="KW-0805">Transcription regulation</keyword>
<dbReference type="PROSITE" id="PS01081">
    <property type="entry name" value="HTH_TETR_1"/>
    <property type="match status" value="1"/>
</dbReference>
<keyword evidence="3" id="KW-0804">Transcription</keyword>
<dbReference type="SUPFAM" id="SSF46689">
    <property type="entry name" value="Homeodomain-like"/>
    <property type="match status" value="1"/>
</dbReference>
<evidence type="ECO:0000313" key="7">
    <source>
        <dbReference type="Proteomes" id="UP000199529"/>
    </source>
</evidence>
<evidence type="ECO:0000256" key="1">
    <source>
        <dbReference type="ARBA" id="ARBA00023015"/>
    </source>
</evidence>
<evidence type="ECO:0000256" key="3">
    <source>
        <dbReference type="ARBA" id="ARBA00023163"/>
    </source>
</evidence>
<dbReference type="Pfam" id="PF00440">
    <property type="entry name" value="TetR_N"/>
    <property type="match status" value="1"/>
</dbReference>
<proteinExistence type="predicted"/>
<dbReference type="GO" id="GO:0003700">
    <property type="term" value="F:DNA-binding transcription factor activity"/>
    <property type="evidence" value="ECO:0007669"/>
    <property type="project" value="TreeGrafter"/>
</dbReference>
<organism evidence="6 7">
    <name type="scientific">Saccharopolyspora shandongensis</name>
    <dbReference type="NCBI Taxonomy" id="418495"/>
    <lineage>
        <taxon>Bacteria</taxon>
        <taxon>Bacillati</taxon>
        <taxon>Actinomycetota</taxon>
        <taxon>Actinomycetes</taxon>
        <taxon>Pseudonocardiales</taxon>
        <taxon>Pseudonocardiaceae</taxon>
        <taxon>Saccharopolyspora</taxon>
    </lineage>
</organism>